<feature type="compositionally biased region" description="Low complexity" evidence="17">
    <location>
        <begin position="338"/>
        <end position="353"/>
    </location>
</feature>
<dbReference type="InterPro" id="IPR001969">
    <property type="entry name" value="Aspartic_peptidase_AS"/>
</dbReference>
<keyword evidence="2" id="KW-0645">Protease</keyword>
<protein>
    <recommendedName>
        <fullName evidence="1">RNA-directed DNA polymerase</fullName>
        <ecNumber evidence="1">2.7.7.49</ecNumber>
    </recommendedName>
</protein>
<dbReference type="CDD" id="cd00303">
    <property type="entry name" value="retropepsin_like"/>
    <property type="match status" value="1"/>
</dbReference>
<evidence type="ECO:0000256" key="13">
    <source>
        <dbReference type="ARBA" id="ARBA00022932"/>
    </source>
</evidence>
<dbReference type="Pfam" id="PF24626">
    <property type="entry name" value="SH3_Tf2-1"/>
    <property type="match status" value="1"/>
</dbReference>
<evidence type="ECO:0000256" key="5">
    <source>
        <dbReference type="ARBA" id="ARBA00022722"/>
    </source>
</evidence>
<dbReference type="Pfam" id="PF17917">
    <property type="entry name" value="RT_RNaseH"/>
    <property type="match status" value="1"/>
</dbReference>
<dbReference type="Pfam" id="PF00098">
    <property type="entry name" value="zf-CCHC"/>
    <property type="match status" value="1"/>
</dbReference>
<keyword evidence="16" id="KW-0862">Zinc</keyword>
<evidence type="ECO:0000256" key="6">
    <source>
        <dbReference type="ARBA" id="ARBA00022723"/>
    </source>
</evidence>
<keyword evidence="10" id="KW-0460">Magnesium</keyword>
<dbReference type="FunFam" id="3.10.10.10:FF:000007">
    <property type="entry name" value="Retrovirus-related Pol polyprotein from transposon 17.6-like Protein"/>
    <property type="match status" value="1"/>
</dbReference>
<feature type="domain" description="Reverse transcriptase" evidence="19">
    <location>
        <begin position="609"/>
        <end position="788"/>
    </location>
</feature>
<keyword evidence="7" id="KW-0064">Aspartyl protease</keyword>
<dbReference type="Pfam" id="PF08284">
    <property type="entry name" value="RVP_2"/>
    <property type="match status" value="1"/>
</dbReference>
<evidence type="ECO:0000256" key="16">
    <source>
        <dbReference type="PROSITE-ProRule" id="PRU00047"/>
    </source>
</evidence>
<evidence type="ECO:0000256" key="11">
    <source>
        <dbReference type="ARBA" id="ARBA00022908"/>
    </source>
</evidence>
<dbReference type="Gene3D" id="3.10.10.10">
    <property type="entry name" value="HIV Type 1 Reverse Transcriptase, subunit A, domain 1"/>
    <property type="match status" value="1"/>
</dbReference>
<keyword evidence="22" id="KW-1185">Reference proteome</keyword>
<evidence type="ECO:0000256" key="17">
    <source>
        <dbReference type="SAM" id="MobiDB-lite"/>
    </source>
</evidence>
<dbReference type="Pfam" id="PF00078">
    <property type="entry name" value="RVT_1"/>
    <property type="match status" value="1"/>
</dbReference>
<dbReference type="GO" id="GO:0015074">
    <property type="term" value="P:DNA integration"/>
    <property type="evidence" value="ECO:0007669"/>
    <property type="project" value="UniProtKB-KW"/>
</dbReference>
<dbReference type="InterPro" id="IPR050951">
    <property type="entry name" value="Retrovirus_Pol_polyprotein"/>
</dbReference>
<feature type="region of interest" description="Disordered" evidence="17">
    <location>
        <begin position="287"/>
        <end position="318"/>
    </location>
</feature>
<evidence type="ECO:0000256" key="15">
    <source>
        <dbReference type="ARBA" id="ARBA00023172"/>
    </source>
</evidence>
<dbReference type="SMART" id="SM00343">
    <property type="entry name" value="ZnF_C2HC"/>
    <property type="match status" value="2"/>
</dbReference>
<keyword evidence="8" id="KW-0255">Endonuclease</keyword>
<evidence type="ECO:0000259" key="19">
    <source>
        <dbReference type="PROSITE" id="PS50878"/>
    </source>
</evidence>
<sequence length="1525" mass="174022">MPNLVIYSRTIGQHAQPPVCTFKTFMDCRPSTFSGTEGAVGLLHWFEKLESVFEMCDCPEDRKVKYATGTLEGAALTWWKAQVQLLGLAVANATPWNSFKELIREEYCSRDDIHKLEVEFFNLKMTGSEIEAYTKRSNELAILCPTMVDPPYKRIELYLKGLVPEIQSHVTSANLGTIQQIVKLAHRLTDQAVEQNKLPKRISATTSDAPNDNKRKWEGNLGKGSISAQSQQRKTDEYKSPSQQSSGNQGQGGYKGNHPKCNRCNLHHSGQCNKGRCQRCHKLGHEAKDCRSPRPVNQSRQQQQQAPQNHQQQHQQGNKGCFQCGAEGHFKRNCPQLNQNQNNTQRNGNHNGNNNGGNNGGNNNGNGAQGRVFVIGQGEARNDPNVVMGKFLLDDFFVTVLFDSGADTSYVSVKVNQMLKRTPTLLNTKHTVELANGKSLEATHVVKGCNLVLAGQTFSIDLIPITLGSFDVVIGMDWLSYHRAEIVCKEKIVRISRSGEKPLMIRGDKSGAVEGIISFLKAQKCLRKGHTAILALVTDTSTEKKRIEDIPIVRDFPEVFPEELPGLPPHRQVEFQIELAPGAAPIARAPYRLAPSELEELSTQLQELLEKGFIRPSSSPWGAPVLFVKKKDGTFRMCIDYRELNKVTVKNRYPLPRIDDLFDQLQGSSFYSKIDLRSGYHQLRVREEDVSKTAFRTRYGHYEFLVMPFGLTNAPAVFMDLMNRVCKPYLDKFVIVFIDDILIYSKSQEEHEQHLRLILELLRKEQLYAKFSKCDFWLREVHFLGHVVNKDGIHVDPSKVDSIKNWPAPRTPTEIRQFLGLAGYYRRFIKDFSKIAQPLTSLTQKGVTYRWGDAQESAFQHLKDRLCSAHILSLPEGIDDFVVYCDASIQGLGCVLMQRDKVIAYASRQLKVHERNYTTHDLELGAVVFALKIWRHYLYGTKCTIYTDHRSLEHIFKQKELNMRQRRWVELLNDYECAIKYHPGKANVVADTLSRKDTIPRRVRALQLTIQSNLPAQIRDAQVEALKAENIRAESLRGSRQRLEQKENGAYYVNGRIWVPLYGDLRELVMDETHKSRYSVHPGSDKMYHDLKTTYWWAGMKASIATYVGKCLTCARVKVEYQKPSGPLQQPEIPKWKLEQISMDFVTGLPRSQRGNDTIWVIVDRLTKSAHFLPIKETDKFSTLADIYLKEVVSRHGVPTSIISDRDARFTSELWQDMHKSFGSRLDMSTAYHPQTDGQSERTIQTLEDMLRACVIDFGNGWEKHLPLVEFSYNNSYHTSIQAAPFEALYGRKCRSPLCWAEVGDSQITGPELVVDTTEKIAQIRQRMAAARDRQKSYADKGRKPLEFQVGDRVLLKVSPWKGVVRFGKRGKLNPRYVGPFEIIERIGKVAYRLNLPEELSGVHNVFHVSNLKKCLSDETLIVPLKELTIDDKLQFVEEPIEITDQDVKILKHTRIPLVRVRWNSRHGPEYTWEREDQMKLKYPQLFKKNATTTETEATAEFRDEIPNQRGDDVTPQENQESNAT</sequence>
<dbReference type="SUPFAM" id="SSF50630">
    <property type="entry name" value="Acid proteases"/>
    <property type="match status" value="1"/>
</dbReference>
<keyword evidence="5" id="KW-0540">Nuclease</keyword>
<dbReference type="InterPro" id="IPR056924">
    <property type="entry name" value="SH3_Tf2-1"/>
</dbReference>
<evidence type="ECO:0000256" key="2">
    <source>
        <dbReference type="ARBA" id="ARBA00022670"/>
    </source>
</evidence>
<keyword evidence="3 21" id="KW-0808">Transferase</keyword>
<dbReference type="SUPFAM" id="SSF53098">
    <property type="entry name" value="Ribonuclease H-like"/>
    <property type="match status" value="1"/>
</dbReference>
<evidence type="ECO:0000256" key="9">
    <source>
        <dbReference type="ARBA" id="ARBA00022801"/>
    </source>
</evidence>
<keyword evidence="11" id="KW-0229">DNA integration</keyword>
<name>A0A9K3J7Z0_HELAN</name>
<dbReference type="PROSITE" id="PS50158">
    <property type="entry name" value="ZF_CCHC"/>
    <property type="match status" value="2"/>
</dbReference>
<keyword evidence="15" id="KW-0233">DNA recombination</keyword>
<dbReference type="InterPro" id="IPR021109">
    <property type="entry name" value="Peptidase_aspartic_dom_sf"/>
</dbReference>
<dbReference type="Pfam" id="PF19259">
    <property type="entry name" value="Ty3_capsid"/>
    <property type="match status" value="1"/>
</dbReference>
<feature type="domain" description="CCHC-type" evidence="18">
    <location>
        <begin position="321"/>
        <end position="336"/>
    </location>
</feature>
<dbReference type="PROSITE" id="PS00141">
    <property type="entry name" value="ASP_PROTEASE"/>
    <property type="match status" value="1"/>
</dbReference>
<dbReference type="PROSITE" id="PS50878">
    <property type="entry name" value="RT_POL"/>
    <property type="match status" value="1"/>
</dbReference>
<evidence type="ECO:0000256" key="3">
    <source>
        <dbReference type="ARBA" id="ARBA00022679"/>
    </source>
</evidence>
<proteinExistence type="predicted"/>
<evidence type="ECO:0000313" key="22">
    <source>
        <dbReference type="Proteomes" id="UP000215914"/>
    </source>
</evidence>
<dbReference type="GO" id="GO:0006310">
    <property type="term" value="P:DNA recombination"/>
    <property type="evidence" value="ECO:0007669"/>
    <property type="project" value="UniProtKB-KW"/>
</dbReference>
<dbReference type="PROSITE" id="PS50994">
    <property type="entry name" value="INTEGRASE"/>
    <property type="match status" value="1"/>
</dbReference>
<organism evidence="21 22">
    <name type="scientific">Helianthus annuus</name>
    <name type="common">Common sunflower</name>
    <dbReference type="NCBI Taxonomy" id="4232"/>
    <lineage>
        <taxon>Eukaryota</taxon>
        <taxon>Viridiplantae</taxon>
        <taxon>Streptophyta</taxon>
        <taxon>Embryophyta</taxon>
        <taxon>Tracheophyta</taxon>
        <taxon>Spermatophyta</taxon>
        <taxon>Magnoliopsida</taxon>
        <taxon>eudicotyledons</taxon>
        <taxon>Gunneridae</taxon>
        <taxon>Pentapetalae</taxon>
        <taxon>asterids</taxon>
        <taxon>campanulids</taxon>
        <taxon>Asterales</taxon>
        <taxon>Asteraceae</taxon>
        <taxon>Asteroideae</taxon>
        <taxon>Heliantheae alliance</taxon>
        <taxon>Heliantheae</taxon>
        <taxon>Helianthus</taxon>
    </lineage>
</organism>
<dbReference type="CDD" id="cd01647">
    <property type="entry name" value="RT_LTR"/>
    <property type="match status" value="1"/>
</dbReference>
<evidence type="ECO:0000256" key="4">
    <source>
        <dbReference type="ARBA" id="ARBA00022695"/>
    </source>
</evidence>
<dbReference type="Proteomes" id="UP000215914">
    <property type="component" value="Unassembled WGS sequence"/>
</dbReference>
<dbReference type="Pfam" id="PF17921">
    <property type="entry name" value="Integrase_H2C2"/>
    <property type="match status" value="1"/>
</dbReference>
<dbReference type="GO" id="GO:0008270">
    <property type="term" value="F:zinc ion binding"/>
    <property type="evidence" value="ECO:0007669"/>
    <property type="project" value="UniProtKB-KW"/>
</dbReference>
<dbReference type="InterPro" id="IPR045358">
    <property type="entry name" value="Ty3_capsid"/>
</dbReference>
<dbReference type="Gene3D" id="3.30.420.10">
    <property type="entry name" value="Ribonuclease H-like superfamily/Ribonuclease H"/>
    <property type="match status" value="1"/>
</dbReference>
<dbReference type="PANTHER" id="PTHR37984">
    <property type="entry name" value="PROTEIN CBG26694"/>
    <property type="match status" value="1"/>
</dbReference>
<dbReference type="GO" id="GO:0006508">
    <property type="term" value="P:proteolysis"/>
    <property type="evidence" value="ECO:0007669"/>
    <property type="project" value="UniProtKB-KW"/>
</dbReference>
<dbReference type="EMBL" id="MNCJ02000319">
    <property type="protein sequence ID" value="KAF5810446.1"/>
    <property type="molecule type" value="Genomic_DNA"/>
</dbReference>
<feature type="compositionally biased region" description="Basic and acidic residues" evidence="17">
    <location>
        <begin position="1500"/>
        <end position="1513"/>
    </location>
</feature>
<dbReference type="FunFam" id="3.30.420.10:FF:000032">
    <property type="entry name" value="Retrovirus-related Pol polyprotein from transposon 297-like Protein"/>
    <property type="match status" value="1"/>
</dbReference>
<dbReference type="InterPro" id="IPR041588">
    <property type="entry name" value="Integrase_H2C2"/>
</dbReference>
<evidence type="ECO:0000313" key="21">
    <source>
        <dbReference type="EMBL" id="KAF5810446.1"/>
    </source>
</evidence>
<feature type="region of interest" description="Disordered" evidence="17">
    <location>
        <begin position="1492"/>
        <end position="1525"/>
    </location>
</feature>
<dbReference type="SUPFAM" id="SSF56672">
    <property type="entry name" value="DNA/RNA polymerases"/>
    <property type="match status" value="1"/>
</dbReference>
<dbReference type="GO" id="GO:0003964">
    <property type="term" value="F:RNA-directed DNA polymerase activity"/>
    <property type="evidence" value="ECO:0007669"/>
    <property type="project" value="UniProtKB-KW"/>
</dbReference>
<dbReference type="Gene3D" id="1.10.340.70">
    <property type="match status" value="1"/>
</dbReference>
<dbReference type="InterPro" id="IPR001584">
    <property type="entry name" value="Integrase_cat-core"/>
</dbReference>
<reference evidence="21" key="2">
    <citation type="submission" date="2020-06" db="EMBL/GenBank/DDBJ databases">
        <title>Helianthus annuus Genome sequencing and assembly Release 2.</title>
        <authorList>
            <person name="Gouzy J."/>
            <person name="Langlade N."/>
            <person name="Munos S."/>
        </authorList>
    </citation>
    <scope>NUCLEOTIDE SEQUENCE</scope>
    <source>
        <tissue evidence="21">Leaves</tissue>
    </source>
</reference>
<dbReference type="EC" id="2.7.7.49" evidence="1"/>
<dbReference type="GO" id="GO:0004519">
    <property type="term" value="F:endonuclease activity"/>
    <property type="evidence" value="ECO:0007669"/>
    <property type="project" value="UniProtKB-KW"/>
</dbReference>
<keyword evidence="6" id="KW-0479">Metal-binding</keyword>
<keyword evidence="13" id="KW-0239">DNA-directed DNA polymerase</keyword>
<feature type="compositionally biased region" description="Low complexity" evidence="17">
    <location>
        <begin position="298"/>
        <end position="316"/>
    </location>
</feature>
<feature type="domain" description="CCHC-type" evidence="18">
    <location>
        <begin position="276"/>
        <end position="292"/>
    </location>
</feature>
<dbReference type="GO" id="GO:0004190">
    <property type="term" value="F:aspartic-type endopeptidase activity"/>
    <property type="evidence" value="ECO:0007669"/>
    <property type="project" value="UniProtKB-KW"/>
</dbReference>
<evidence type="ECO:0000256" key="1">
    <source>
        <dbReference type="ARBA" id="ARBA00012493"/>
    </source>
</evidence>
<feature type="region of interest" description="Disordered" evidence="17">
    <location>
        <begin position="199"/>
        <end position="255"/>
    </location>
</feature>
<dbReference type="Gene3D" id="4.10.60.10">
    <property type="entry name" value="Zinc finger, CCHC-type"/>
    <property type="match status" value="1"/>
</dbReference>
<dbReference type="Gramene" id="mRNA:HanXRQr2_Chr04g0169521">
    <property type="protein sequence ID" value="CDS:HanXRQr2_Chr04g0169521.1"/>
    <property type="gene ID" value="HanXRQr2_Chr04g0169521"/>
</dbReference>
<dbReference type="PANTHER" id="PTHR37984:SF5">
    <property type="entry name" value="PROTEIN NYNRIN-LIKE"/>
    <property type="match status" value="1"/>
</dbReference>
<dbReference type="Gene3D" id="2.40.70.10">
    <property type="entry name" value="Acid Proteases"/>
    <property type="match status" value="1"/>
</dbReference>
<feature type="compositionally biased region" description="Gly residues" evidence="17">
    <location>
        <begin position="354"/>
        <end position="368"/>
    </location>
</feature>
<keyword evidence="14" id="KW-0238">DNA-binding</keyword>
<evidence type="ECO:0000259" key="20">
    <source>
        <dbReference type="PROSITE" id="PS50994"/>
    </source>
</evidence>
<dbReference type="InterPro" id="IPR036397">
    <property type="entry name" value="RNaseH_sf"/>
</dbReference>
<dbReference type="InterPro" id="IPR036875">
    <property type="entry name" value="Znf_CCHC_sf"/>
</dbReference>
<dbReference type="InterPro" id="IPR012337">
    <property type="entry name" value="RNaseH-like_sf"/>
</dbReference>
<reference evidence="21" key="1">
    <citation type="journal article" date="2017" name="Nature">
        <title>The sunflower genome provides insights into oil metabolism, flowering and Asterid evolution.</title>
        <authorList>
            <person name="Badouin H."/>
            <person name="Gouzy J."/>
            <person name="Grassa C.J."/>
            <person name="Murat F."/>
            <person name="Staton S.E."/>
            <person name="Cottret L."/>
            <person name="Lelandais-Briere C."/>
            <person name="Owens G.L."/>
            <person name="Carrere S."/>
            <person name="Mayjonade B."/>
            <person name="Legrand L."/>
            <person name="Gill N."/>
            <person name="Kane N.C."/>
            <person name="Bowers J.E."/>
            <person name="Hubner S."/>
            <person name="Bellec A."/>
            <person name="Berard A."/>
            <person name="Berges H."/>
            <person name="Blanchet N."/>
            <person name="Boniface M.C."/>
            <person name="Brunel D."/>
            <person name="Catrice O."/>
            <person name="Chaidir N."/>
            <person name="Claudel C."/>
            <person name="Donnadieu C."/>
            <person name="Faraut T."/>
            <person name="Fievet G."/>
            <person name="Helmstetter N."/>
            <person name="King M."/>
            <person name="Knapp S.J."/>
            <person name="Lai Z."/>
            <person name="Le Paslier M.C."/>
            <person name="Lippi Y."/>
            <person name="Lorenzon L."/>
            <person name="Mandel J.R."/>
            <person name="Marage G."/>
            <person name="Marchand G."/>
            <person name="Marquand E."/>
            <person name="Bret-Mestries E."/>
            <person name="Morien E."/>
            <person name="Nambeesan S."/>
            <person name="Nguyen T."/>
            <person name="Pegot-Espagnet P."/>
            <person name="Pouilly N."/>
            <person name="Raftis F."/>
            <person name="Sallet E."/>
            <person name="Schiex T."/>
            <person name="Thomas J."/>
            <person name="Vandecasteele C."/>
            <person name="Vares D."/>
            <person name="Vear F."/>
            <person name="Vautrin S."/>
            <person name="Crespi M."/>
            <person name="Mangin B."/>
            <person name="Burke J.M."/>
            <person name="Salse J."/>
            <person name="Munos S."/>
            <person name="Vincourt P."/>
            <person name="Rieseberg L.H."/>
            <person name="Langlade N.B."/>
        </authorList>
    </citation>
    <scope>NUCLEOTIDE SEQUENCE</scope>
    <source>
        <tissue evidence="21">Leaves</tissue>
    </source>
</reference>
<dbReference type="InterPro" id="IPR043502">
    <property type="entry name" value="DNA/RNA_pol_sf"/>
</dbReference>
<dbReference type="Gene3D" id="3.30.70.270">
    <property type="match status" value="2"/>
</dbReference>
<dbReference type="FunFam" id="3.30.70.270:FF:000020">
    <property type="entry name" value="Transposon Tf2-6 polyprotein-like Protein"/>
    <property type="match status" value="1"/>
</dbReference>
<gene>
    <name evidence="21" type="ORF">HanXRQr2_Chr04g0169521</name>
</gene>
<evidence type="ECO:0000256" key="7">
    <source>
        <dbReference type="ARBA" id="ARBA00022750"/>
    </source>
</evidence>
<accession>A0A9K3J7Z0</accession>
<feature type="domain" description="Integrase catalytic" evidence="20">
    <location>
        <begin position="1130"/>
        <end position="1293"/>
    </location>
</feature>
<evidence type="ECO:0000256" key="10">
    <source>
        <dbReference type="ARBA" id="ARBA00022842"/>
    </source>
</evidence>
<evidence type="ECO:0000256" key="14">
    <source>
        <dbReference type="ARBA" id="ARBA00023125"/>
    </source>
</evidence>
<evidence type="ECO:0000259" key="18">
    <source>
        <dbReference type="PROSITE" id="PS50158"/>
    </source>
</evidence>
<dbReference type="SUPFAM" id="SSF57756">
    <property type="entry name" value="Retrovirus zinc finger-like domains"/>
    <property type="match status" value="1"/>
</dbReference>
<keyword evidence="16" id="KW-0863">Zinc-finger</keyword>
<dbReference type="GO" id="GO:0003677">
    <property type="term" value="F:DNA binding"/>
    <property type="evidence" value="ECO:0007669"/>
    <property type="project" value="UniProtKB-KW"/>
</dbReference>
<dbReference type="InterPro" id="IPR000477">
    <property type="entry name" value="RT_dom"/>
</dbReference>
<keyword evidence="9 21" id="KW-0378">Hydrolase</keyword>
<dbReference type="InterPro" id="IPR043128">
    <property type="entry name" value="Rev_trsase/Diguanyl_cyclase"/>
</dbReference>
<evidence type="ECO:0000256" key="12">
    <source>
        <dbReference type="ARBA" id="ARBA00022918"/>
    </source>
</evidence>
<keyword evidence="4 21" id="KW-0548">Nucleotidyltransferase</keyword>
<comment type="caution">
    <text evidence="21">The sequence shown here is derived from an EMBL/GenBank/DDBJ whole genome shotgun (WGS) entry which is preliminary data.</text>
</comment>
<keyword evidence="12" id="KW-0695">RNA-directed DNA polymerase</keyword>
<feature type="compositionally biased region" description="Polar residues" evidence="17">
    <location>
        <begin position="1516"/>
        <end position="1525"/>
    </location>
</feature>
<dbReference type="InterPro" id="IPR001878">
    <property type="entry name" value="Znf_CCHC"/>
</dbReference>
<feature type="region of interest" description="Disordered" evidence="17">
    <location>
        <begin position="335"/>
        <end position="369"/>
    </location>
</feature>
<dbReference type="CDD" id="cd09274">
    <property type="entry name" value="RNase_HI_RT_Ty3"/>
    <property type="match status" value="1"/>
</dbReference>
<dbReference type="FunFam" id="3.10.20.370:FF:000001">
    <property type="entry name" value="Retrovirus-related Pol polyprotein from transposon 17.6-like protein"/>
    <property type="match status" value="1"/>
</dbReference>
<evidence type="ECO:0000256" key="8">
    <source>
        <dbReference type="ARBA" id="ARBA00022759"/>
    </source>
</evidence>
<dbReference type="GO" id="GO:0003887">
    <property type="term" value="F:DNA-directed DNA polymerase activity"/>
    <property type="evidence" value="ECO:0007669"/>
    <property type="project" value="UniProtKB-KW"/>
</dbReference>
<dbReference type="InterPro" id="IPR041373">
    <property type="entry name" value="RT_RNaseH"/>
</dbReference>